<dbReference type="Proteomes" id="UP001501303">
    <property type="component" value="Unassembled WGS sequence"/>
</dbReference>
<dbReference type="Gene3D" id="2.60.40.1890">
    <property type="entry name" value="PCu(A)C copper chaperone"/>
    <property type="match status" value="1"/>
</dbReference>
<dbReference type="RefSeq" id="WP_344264605.1">
    <property type="nucleotide sequence ID" value="NZ_BAAAMJ010000052.1"/>
</dbReference>
<accession>A0ABN2PTL1</accession>
<dbReference type="PROSITE" id="PS51257">
    <property type="entry name" value="PROKAR_LIPOPROTEIN"/>
    <property type="match status" value="1"/>
</dbReference>
<dbReference type="SUPFAM" id="SSF110087">
    <property type="entry name" value="DR1885-like metal-binding protein"/>
    <property type="match status" value="1"/>
</dbReference>
<dbReference type="Pfam" id="PF04314">
    <property type="entry name" value="PCuAC"/>
    <property type="match status" value="1"/>
</dbReference>
<dbReference type="InterPro" id="IPR036182">
    <property type="entry name" value="PCuAC_sf"/>
</dbReference>
<feature type="chain" id="PRO_5047355423" evidence="1">
    <location>
        <begin position="27"/>
        <end position="151"/>
    </location>
</feature>
<sequence>MTHRTIRRASALLAALALGLTGCSGSGGPELTTEGAFMPEPVDERRAGGFLTVVNSGDEDDTLLSADSDIAGKVELHETVDNAMRQVESFPVPAGGELELKRGGNHLMFFDLDPKPTEGDTVTIELEFEKSGRITLEVPVKAAIHTGHQGG</sequence>
<feature type="signal peptide" evidence="1">
    <location>
        <begin position="1"/>
        <end position="26"/>
    </location>
</feature>
<organism evidence="2 3">
    <name type="scientific">Streptomyces sodiiphilus</name>
    <dbReference type="NCBI Taxonomy" id="226217"/>
    <lineage>
        <taxon>Bacteria</taxon>
        <taxon>Bacillati</taxon>
        <taxon>Actinomycetota</taxon>
        <taxon>Actinomycetes</taxon>
        <taxon>Kitasatosporales</taxon>
        <taxon>Streptomycetaceae</taxon>
        <taxon>Streptomyces</taxon>
    </lineage>
</organism>
<evidence type="ECO:0000313" key="2">
    <source>
        <dbReference type="EMBL" id="GAA1928611.1"/>
    </source>
</evidence>
<evidence type="ECO:0000256" key="1">
    <source>
        <dbReference type="SAM" id="SignalP"/>
    </source>
</evidence>
<keyword evidence="3" id="KW-1185">Reference proteome</keyword>
<dbReference type="InterPro" id="IPR007410">
    <property type="entry name" value="LpqE-like"/>
</dbReference>
<protein>
    <submittedName>
        <fullName evidence="2">Copper chaperone PCu(A)C</fullName>
    </submittedName>
</protein>
<evidence type="ECO:0000313" key="3">
    <source>
        <dbReference type="Proteomes" id="UP001501303"/>
    </source>
</evidence>
<gene>
    <name evidence="2" type="ORF">GCM10009716_40500</name>
</gene>
<reference evidence="2 3" key="1">
    <citation type="journal article" date="2019" name="Int. J. Syst. Evol. Microbiol.">
        <title>The Global Catalogue of Microorganisms (GCM) 10K type strain sequencing project: providing services to taxonomists for standard genome sequencing and annotation.</title>
        <authorList>
            <consortium name="The Broad Institute Genomics Platform"/>
            <consortium name="The Broad Institute Genome Sequencing Center for Infectious Disease"/>
            <person name="Wu L."/>
            <person name="Ma J."/>
        </authorList>
    </citation>
    <scope>NUCLEOTIDE SEQUENCE [LARGE SCALE GENOMIC DNA]</scope>
    <source>
        <strain evidence="2 3">JCM 13581</strain>
    </source>
</reference>
<name>A0ABN2PTL1_9ACTN</name>
<dbReference type="EMBL" id="BAAAMJ010000052">
    <property type="protein sequence ID" value="GAA1928611.1"/>
    <property type="molecule type" value="Genomic_DNA"/>
</dbReference>
<comment type="caution">
    <text evidence="2">The sequence shown here is derived from an EMBL/GenBank/DDBJ whole genome shotgun (WGS) entry which is preliminary data.</text>
</comment>
<keyword evidence="1" id="KW-0732">Signal</keyword>
<dbReference type="PANTHER" id="PTHR36302">
    <property type="entry name" value="BLR7088 PROTEIN"/>
    <property type="match status" value="1"/>
</dbReference>
<dbReference type="InterPro" id="IPR058248">
    <property type="entry name" value="Lxx211020-like"/>
</dbReference>
<proteinExistence type="predicted"/>
<dbReference type="PANTHER" id="PTHR36302:SF1">
    <property type="entry name" value="COPPER CHAPERONE PCU(A)C"/>
    <property type="match status" value="1"/>
</dbReference>